<dbReference type="EMBL" id="JASCZI010211806">
    <property type="protein sequence ID" value="MED6196834.1"/>
    <property type="molecule type" value="Genomic_DNA"/>
</dbReference>
<sequence>MQALNFLIKNREIINLNVKNSENKTALDKAGSNADMKTKLSMVGARPGSSVEDDLTQTPAYRLISKTIRRICYFDLTNMKRVRGNISDNQRDAYLVAATLILTTIYQSALSPPGGLYQADGSNRNATSSLNSAAGKSVLSTGNFGFLLAINILSLVFAIVSFLILIPAGRIGAMLIAPTFYFGVSYLYSTVIIAPPRETTQHRNTGQDTLLVVVILSGIFMSMIVNGSFKKIIGPIFRPLLKMCTRGRRSNNASNI</sequence>
<reference evidence="3 4" key="1">
    <citation type="journal article" date="2023" name="Plants (Basel)">
        <title>Bridging the Gap: Combining Genomics and Transcriptomics Approaches to Understand Stylosanthes scabra, an Orphan Legume from the Brazilian Caatinga.</title>
        <authorList>
            <person name="Ferreira-Neto J.R.C."/>
            <person name="da Silva M.D."/>
            <person name="Binneck E."/>
            <person name="de Melo N.F."/>
            <person name="da Silva R.H."/>
            <person name="de Melo A.L.T.M."/>
            <person name="Pandolfi V."/>
            <person name="Bustamante F.O."/>
            <person name="Brasileiro-Vidal A.C."/>
            <person name="Benko-Iseppon A.M."/>
        </authorList>
    </citation>
    <scope>NUCLEOTIDE SEQUENCE [LARGE SCALE GENOMIC DNA]</scope>
    <source>
        <tissue evidence="3">Leaves</tissue>
    </source>
</reference>
<evidence type="ECO:0000256" key="1">
    <source>
        <dbReference type="SAM" id="Phobius"/>
    </source>
</evidence>
<feature type="domain" description="PGG" evidence="2">
    <location>
        <begin position="88"/>
        <end position="168"/>
    </location>
</feature>
<keyword evidence="1" id="KW-1133">Transmembrane helix</keyword>
<protein>
    <recommendedName>
        <fullName evidence="2">PGG domain-containing protein</fullName>
    </recommendedName>
</protein>
<accession>A0ABU6XFJ1</accession>
<feature type="transmembrane region" description="Helical" evidence="1">
    <location>
        <begin position="173"/>
        <end position="194"/>
    </location>
</feature>
<feature type="transmembrane region" description="Helical" evidence="1">
    <location>
        <begin position="144"/>
        <end position="166"/>
    </location>
</feature>
<dbReference type="Proteomes" id="UP001341840">
    <property type="component" value="Unassembled WGS sequence"/>
</dbReference>
<evidence type="ECO:0000259" key="2">
    <source>
        <dbReference type="Pfam" id="PF13962"/>
    </source>
</evidence>
<organism evidence="3 4">
    <name type="scientific">Stylosanthes scabra</name>
    <dbReference type="NCBI Taxonomy" id="79078"/>
    <lineage>
        <taxon>Eukaryota</taxon>
        <taxon>Viridiplantae</taxon>
        <taxon>Streptophyta</taxon>
        <taxon>Embryophyta</taxon>
        <taxon>Tracheophyta</taxon>
        <taxon>Spermatophyta</taxon>
        <taxon>Magnoliopsida</taxon>
        <taxon>eudicotyledons</taxon>
        <taxon>Gunneridae</taxon>
        <taxon>Pentapetalae</taxon>
        <taxon>rosids</taxon>
        <taxon>fabids</taxon>
        <taxon>Fabales</taxon>
        <taxon>Fabaceae</taxon>
        <taxon>Papilionoideae</taxon>
        <taxon>50 kb inversion clade</taxon>
        <taxon>dalbergioids sensu lato</taxon>
        <taxon>Dalbergieae</taxon>
        <taxon>Pterocarpus clade</taxon>
        <taxon>Stylosanthes</taxon>
    </lineage>
</organism>
<feature type="transmembrane region" description="Helical" evidence="1">
    <location>
        <begin position="93"/>
        <end position="110"/>
    </location>
</feature>
<feature type="transmembrane region" description="Helical" evidence="1">
    <location>
        <begin position="209"/>
        <end position="229"/>
    </location>
</feature>
<name>A0ABU6XFJ1_9FABA</name>
<dbReference type="Pfam" id="PF13962">
    <property type="entry name" value="PGG"/>
    <property type="match status" value="1"/>
</dbReference>
<evidence type="ECO:0000313" key="4">
    <source>
        <dbReference type="Proteomes" id="UP001341840"/>
    </source>
</evidence>
<evidence type="ECO:0000313" key="3">
    <source>
        <dbReference type="EMBL" id="MED6196834.1"/>
    </source>
</evidence>
<gene>
    <name evidence="3" type="ORF">PIB30_051075</name>
</gene>
<keyword evidence="4" id="KW-1185">Reference proteome</keyword>
<keyword evidence="1" id="KW-0812">Transmembrane</keyword>
<dbReference type="InterPro" id="IPR026961">
    <property type="entry name" value="PGG_dom"/>
</dbReference>
<proteinExistence type="predicted"/>
<keyword evidence="1" id="KW-0472">Membrane</keyword>
<comment type="caution">
    <text evidence="3">The sequence shown here is derived from an EMBL/GenBank/DDBJ whole genome shotgun (WGS) entry which is preliminary data.</text>
</comment>